<keyword evidence="1" id="KW-1133">Transmembrane helix</keyword>
<evidence type="ECO:0000313" key="2">
    <source>
        <dbReference type="EMBL" id="WXB15138.1"/>
    </source>
</evidence>
<dbReference type="Proteomes" id="UP001370348">
    <property type="component" value="Chromosome"/>
</dbReference>
<protein>
    <submittedName>
        <fullName evidence="2">GAF domain-containing protein</fullName>
    </submittedName>
</protein>
<keyword evidence="1" id="KW-0812">Transmembrane</keyword>
<dbReference type="InterPro" id="IPR029016">
    <property type="entry name" value="GAF-like_dom_sf"/>
</dbReference>
<sequence>MTSASIALHDSRTVGIVGLPATSGRPWYVKETWPALAALFFAIVSGGFALVNEIYGLGQPNNPGQPSGHGRSIQIAVLIVQIASASALGLLKLAQSNYKDKIDEKKETPSDLRGPLHVLHRVIAKQKRRENPEEGWLRITVHRVYKNTKGEEELEQSVDYVGSKDGGAGRTFSAKSGLIGRVARLKEPRKFERVSGMSYDDWITYCVEHLGMTHEDARKTRDKRFSFIGVPISSGEKVRAVVYADSSEMQFFDEATTDLVLIGCAGLASFIDEHYYMGLA</sequence>
<evidence type="ECO:0000256" key="1">
    <source>
        <dbReference type="SAM" id="Phobius"/>
    </source>
</evidence>
<feature type="transmembrane region" description="Helical" evidence="1">
    <location>
        <begin position="33"/>
        <end position="51"/>
    </location>
</feature>
<accession>A0ABZ2LW61</accession>
<keyword evidence="1" id="KW-0472">Membrane</keyword>
<gene>
    <name evidence="2" type="ORF">LZC94_45885</name>
</gene>
<evidence type="ECO:0000313" key="3">
    <source>
        <dbReference type="Proteomes" id="UP001370348"/>
    </source>
</evidence>
<dbReference type="EMBL" id="CP089984">
    <property type="protein sequence ID" value="WXB15138.1"/>
    <property type="molecule type" value="Genomic_DNA"/>
</dbReference>
<keyword evidence="3" id="KW-1185">Reference proteome</keyword>
<name>A0ABZ2LW61_9BACT</name>
<feature type="transmembrane region" description="Helical" evidence="1">
    <location>
        <begin position="71"/>
        <end position="91"/>
    </location>
</feature>
<proteinExistence type="predicted"/>
<dbReference type="Gene3D" id="3.30.450.40">
    <property type="match status" value="1"/>
</dbReference>
<reference evidence="2 3" key="1">
    <citation type="submission" date="2021-12" db="EMBL/GenBank/DDBJ databases">
        <title>Discovery of the Pendulisporaceae a myxobacterial family with distinct sporulation behavior and unique specialized metabolism.</title>
        <authorList>
            <person name="Garcia R."/>
            <person name="Popoff A."/>
            <person name="Bader C.D."/>
            <person name="Loehr J."/>
            <person name="Walesch S."/>
            <person name="Walt C."/>
            <person name="Boldt J."/>
            <person name="Bunk B."/>
            <person name="Haeckl F.J.F.P.J."/>
            <person name="Gunesch A.P."/>
            <person name="Birkelbach J."/>
            <person name="Nuebel U."/>
            <person name="Pietschmann T."/>
            <person name="Bach T."/>
            <person name="Mueller R."/>
        </authorList>
    </citation>
    <scope>NUCLEOTIDE SEQUENCE [LARGE SCALE GENOMIC DNA]</scope>
    <source>
        <strain evidence="2 3">MSr11954</strain>
    </source>
</reference>
<dbReference type="RefSeq" id="WP_394824763.1">
    <property type="nucleotide sequence ID" value="NZ_CP089984.1"/>
</dbReference>
<dbReference type="SUPFAM" id="SSF55781">
    <property type="entry name" value="GAF domain-like"/>
    <property type="match status" value="1"/>
</dbReference>
<organism evidence="2 3">
    <name type="scientific">Pendulispora albinea</name>
    <dbReference type="NCBI Taxonomy" id="2741071"/>
    <lineage>
        <taxon>Bacteria</taxon>
        <taxon>Pseudomonadati</taxon>
        <taxon>Myxococcota</taxon>
        <taxon>Myxococcia</taxon>
        <taxon>Myxococcales</taxon>
        <taxon>Sorangiineae</taxon>
        <taxon>Pendulisporaceae</taxon>
        <taxon>Pendulispora</taxon>
    </lineage>
</organism>